<feature type="transmembrane region" description="Helical" evidence="1">
    <location>
        <begin position="147"/>
        <end position="171"/>
    </location>
</feature>
<feature type="transmembrane region" description="Helical" evidence="1">
    <location>
        <begin position="120"/>
        <end position="140"/>
    </location>
</feature>
<dbReference type="EMBL" id="BAABJO010000001">
    <property type="protein sequence ID" value="GAA5110036.1"/>
    <property type="molecule type" value="Genomic_DNA"/>
</dbReference>
<evidence type="ECO:0000313" key="3">
    <source>
        <dbReference type="Proteomes" id="UP001500804"/>
    </source>
</evidence>
<evidence type="ECO:0000313" key="2">
    <source>
        <dbReference type="EMBL" id="GAA5110036.1"/>
    </source>
</evidence>
<dbReference type="RefSeq" id="WP_345602479.1">
    <property type="nucleotide sequence ID" value="NZ_BAABJO010000001.1"/>
</dbReference>
<keyword evidence="1" id="KW-1133">Transmembrane helix</keyword>
<evidence type="ECO:0008006" key="4">
    <source>
        <dbReference type="Google" id="ProtNLM"/>
    </source>
</evidence>
<sequence length="172" mass="17551">MSEAGGPVRRSVGRLRSRWADERELADAVNGTVVGSAVMVAASLHGSLGQVVAAVVATLFVYWVTERYADVLASGVHGTAPDRSRIVGALRSGWPMLQSAYAPVIVLLVTSALGAELRGAVLAALGLSTALLTCLGYEAARRSGAPVAAALGWAAGTGLFGVAVIALKFALH</sequence>
<reference evidence="3" key="1">
    <citation type="journal article" date="2019" name="Int. J. Syst. Evol. Microbiol.">
        <title>The Global Catalogue of Microorganisms (GCM) 10K type strain sequencing project: providing services to taxonomists for standard genome sequencing and annotation.</title>
        <authorList>
            <consortium name="The Broad Institute Genomics Platform"/>
            <consortium name="The Broad Institute Genome Sequencing Center for Infectious Disease"/>
            <person name="Wu L."/>
            <person name="Ma J."/>
        </authorList>
    </citation>
    <scope>NUCLEOTIDE SEQUENCE [LARGE SCALE GENOMIC DNA]</scope>
    <source>
        <strain evidence="3">JCM 18302</strain>
    </source>
</reference>
<keyword evidence="1" id="KW-0472">Membrane</keyword>
<proteinExistence type="predicted"/>
<organism evidence="2 3">
    <name type="scientific">Pseudonocardia adelaidensis</name>
    <dbReference type="NCBI Taxonomy" id="648754"/>
    <lineage>
        <taxon>Bacteria</taxon>
        <taxon>Bacillati</taxon>
        <taxon>Actinomycetota</taxon>
        <taxon>Actinomycetes</taxon>
        <taxon>Pseudonocardiales</taxon>
        <taxon>Pseudonocardiaceae</taxon>
        <taxon>Pseudonocardia</taxon>
    </lineage>
</organism>
<keyword evidence="3" id="KW-1185">Reference proteome</keyword>
<keyword evidence="1" id="KW-0812">Transmembrane</keyword>
<dbReference type="Proteomes" id="UP001500804">
    <property type="component" value="Unassembled WGS sequence"/>
</dbReference>
<protein>
    <recommendedName>
        <fullName evidence="4">VIT family protein</fullName>
    </recommendedName>
</protein>
<name>A0ABP9NBU9_9PSEU</name>
<feature type="transmembrane region" description="Helical" evidence="1">
    <location>
        <begin position="44"/>
        <end position="64"/>
    </location>
</feature>
<gene>
    <name evidence="2" type="ORF">GCM10023320_01290</name>
</gene>
<evidence type="ECO:0000256" key="1">
    <source>
        <dbReference type="SAM" id="Phobius"/>
    </source>
</evidence>
<accession>A0ABP9NBU9</accession>
<comment type="caution">
    <text evidence="2">The sequence shown here is derived from an EMBL/GenBank/DDBJ whole genome shotgun (WGS) entry which is preliminary data.</text>
</comment>
<feature type="transmembrane region" description="Helical" evidence="1">
    <location>
        <begin position="93"/>
        <end position="114"/>
    </location>
</feature>